<dbReference type="AlphaFoldDB" id="W9G0W1"/>
<evidence type="ECO:0000313" key="2">
    <source>
        <dbReference type="Proteomes" id="UP000019489"/>
    </source>
</evidence>
<dbReference type="EMBL" id="AWSA01000121">
    <property type="protein sequence ID" value="EWS99554.1"/>
    <property type="molecule type" value="Genomic_DNA"/>
</dbReference>
<feature type="non-terminal residue" evidence="1">
    <location>
        <position position="1"/>
    </location>
</feature>
<comment type="caution">
    <text evidence="1">The sequence shown here is derived from an EMBL/GenBank/DDBJ whole genome shotgun (WGS) entry which is preliminary data.</text>
</comment>
<keyword evidence="2" id="KW-1185">Reference proteome</keyword>
<gene>
    <name evidence="1" type="ORF">N865_02115</name>
</gene>
<dbReference type="Proteomes" id="UP000019489">
    <property type="component" value="Unassembled WGS sequence"/>
</dbReference>
<protein>
    <submittedName>
        <fullName evidence="1">Uncharacterized protein</fullName>
    </submittedName>
</protein>
<feature type="non-terminal residue" evidence="1">
    <location>
        <position position="219"/>
    </location>
</feature>
<dbReference type="eggNOG" id="ENOG503320D">
    <property type="taxonomic scope" value="Bacteria"/>
</dbReference>
<name>W9G0W1_9MICO</name>
<evidence type="ECO:0000313" key="1">
    <source>
        <dbReference type="EMBL" id="EWS99554.1"/>
    </source>
</evidence>
<dbReference type="RefSeq" id="WP_169735780.1">
    <property type="nucleotide sequence ID" value="NZ_AWSA01000121.1"/>
</dbReference>
<sequence>SNEASATPQAPSGPVGYVQRVGSATASAARTTTTLTVGSSGVKAGDTLVVSLLLSSTSVTGAVSVKDSAGNSYAVARDVNDGSAGDRAVTLVALTTMALPAGATIVVTYSSSGETHVSVDELAGVTGIDTSAAATGTASTFSSGPATTTQPSEILFGVVGIESATTAPAWAAGWSALPNLSVSTDYLATAYRVTTTTGTYTATGTSGGQWMAALIALKT</sequence>
<proteinExistence type="predicted"/>
<accession>W9G0W1</accession>
<reference evidence="1 2" key="1">
    <citation type="submission" date="2013-08" db="EMBL/GenBank/DDBJ databases">
        <title>Intrasporangium oryzae NRRL B-24470.</title>
        <authorList>
            <person name="Liu H."/>
            <person name="Wang G."/>
        </authorList>
    </citation>
    <scope>NUCLEOTIDE SEQUENCE [LARGE SCALE GENOMIC DNA]</scope>
    <source>
        <strain evidence="1 2">NRRL B-24470</strain>
    </source>
</reference>
<organism evidence="1 2">
    <name type="scientific">Intrasporangium oryzae NRRL B-24470</name>
    <dbReference type="NCBI Taxonomy" id="1386089"/>
    <lineage>
        <taxon>Bacteria</taxon>
        <taxon>Bacillati</taxon>
        <taxon>Actinomycetota</taxon>
        <taxon>Actinomycetes</taxon>
        <taxon>Micrococcales</taxon>
        <taxon>Intrasporangiaceae</taxon>
        <taxon>Intrasporangium</taxon>
    </lineage>
</organism>